<dbReference type="HOGENOM" id="CLU_3437658_0_0_1"/>
<organism evidence="1 2">
    <name type="scientific">Colletotrichum gloeosporioides (strain Cg-14)</name>
    <name type="common">Anthracnose fungus</name>
    <name type="synonym">Glomerella cingulata</name>
    <dbReference type="NCBI Taxonomy" id="1237896"/>
    <lineage>
        <taxon>Eukaryota</taxon>
        <taxon>Fungi</taxon>
        <taxon>Dikarya</taxon>
        <taxon>Ascomycota</taxon>
        <taxon>Pezizomycotina</taxon>
        <taxon>Sordariomycetes</taxon>
        <taxon>Hypocreomycetidae</taxon>
        <taxon>Glomerellales</taxon>
        <taxon>Glomerellaceae</taxon>
        <taxon>Colletotrichum</taxon>
        <taxon>Colletotrichum gloeosporioides species complex</taxon>
    </lineage>
</organism>
<accession>T0K3W5</accession>
<proteinExistence type="predicted"/>
<sequence>MHNIIAKETLS</sequence>
<comment type="caution">
    <text evidence="1">The sequence shown here is derived from an EMBL/GenBank/DDBJ whole genome shotgun (WGS) entry which is preliminary data.</text>
</comment>
<reference evidence="2" key="1">
    <citation type="journal article" date="2013" name="Mol. Plant Microbe Interact.">
        <title>Global aspects of pacC regulation of pathogenicity genes in Colletotrichum gloeosporioides as revealed by transcriptome analysis.</title>
        <authorList>
            <person name="Alkan N."/>
            <person name="Meng X."/>
            <person name="Friedlander G."/>
            <person name="Reuveni E."/>
            <person name="Sukno S."/>
            <person name="Sherman A."/>
            <person name="Thon M."/>
            <person name="Fluhr R."/>
            <person name="Prusky D."/>
        </authorList>
    </citation>
    <scope>NUCLEOTIDE SEQUENCE [LARGE SCALE GENOMIC DNA]</scope>
    <source>
        <strain evidence="2">Cg-14</strain>
    </source>
</reference>
<name>T0K3W5_COLGC</name>
<evidence type="ECO:0000313" key="2">
    <source>
        <dbReference type="Proteomes" id="UP000015530"/>
    </source>
</evidence>
<dbReference type="Proteomes" id="UP000015530">
    <property type="component" value="Unassembled WGS sequence"/>
</dbReference>
<dbReference type="EMBL" id="AMYD01003384">
    <property type="protein sequence ID" value="EQB46449.1"/>
    <property type="molecule type" value="Genomic_DNA"/>
</dbReference>
<evidence type="ECO:0000313" key="1">
    <source>
        <dbReference type="EMBL" id="EQB46449.1"/>
    </source>
</evidence>
<gene>
    <name evidence="1" type="ORF">CGLO_14496</name>
</gene>
<protein>
    <submittedName>
        <fullName evidence="1">Uncharacterized protein</fullName>
    </submittedName>
</protein>